<dbReference type="InterPro" id="IPR001638">
    <property type="entry name" value="Solute-binding_3/MltF_N"/>
</dbReference>
<dbReference type="RefSeq" id="WP_004804630.1">
    <property type="nucleotide sequence ID" value="NZ_CP116394.1"/>
</dbReference>
<name>A0AB38XMB3_9ACTO</name>
<accession>A0AB38XMB3</accession>
<dbReference type="AlphaFoldDB" id="A0AB38XMB3"/>
<feature type="domain" description="Solute-binding protein family 3/N-terminal" evidence="6">
    <location>
        <begin position="37"/>
        <end position="256"/>
    </location>
</feature>
<evidence type="ECO:0000256" key="3">
    <source>
        <dbReference type="ARBA" id="ARBA00022729"/>
    </source>
</evidence>
<dbReference type="SMART" id="SM00062">
    <property type="entry name" value="PBPb"/>
    <property type="match status" value="1"/>
</dbReference>
<dbReference type="Pfam" id="PF00497">
    <property type="entry name" value="SBP_bac_3"/>
    <property type="match status" value="1"/>
</dbReference>
<dbReference type="PROSITE" id="PS51257">
    <property type="entry name" value="PROKAR_LIPOPROTEIN"/>
    <property type="match status" value="1"/>
</dbReference>
<evidence type="ECO:0000256" key="5">
    <source>
        <dbReference type="SAM" id="SignalP"/>
    </source>
</evidence>
<evidence type="ECO:0000259" key="6">
    <source>
        <dbReference type="SMART" id="SM00062"/>
    </source>
</evidence>
<keyword evidence="3 5" id="KW-0732">Signal</keyword>
<evidence type="ECO:0000256" key="2">
    <source>
        <dbReference type="ARBA" id="ARBA00010333"/>
    </source>
</evidence>
<dbReference type="SUPFAM" id="SSF53850">
    <property type="entry name" value="Periplasmic binding protein-like II"/>
    <property type="match status" value="1"/>
</dbReference>
<dbReference type="Proteomes" id="UP001211044">
    <property type="component" value="Chromosome"/>
</dbReference>
<evidence type="ECO:0000256" key="1">
    <source>
        <dbReference type="ARBA" id="ARBA00004196"/>
    </source>
</evidence>
<protein>
    <submittedName>
        <fullName evidence="7">Transporter substrate-binding domain-containing protein</fullName>
    </submittedName>
</protein>
<reference evidence="7" key="1">
    <citation type="submission" date="2023-01" db="EMBL/GenBank/DDBJ databases">
        <title>Comparative Genomic Analysis of the Clinically-Derived Winkia Strain NY0527 Provides Evidence into the Taxonomic Reassignment of Winkia neuii and Characterizes Their Virulence Traits.</title>
        <authorList>
            <person name="Cai X."/>
            <person name="Peng Y."/>
            <person name="Li M."/>
            <person name="Qiu Y."/>
            <person name="Wang Y."/>
            <person name="Xu L."/>
            <person name="Hou Q."/>
        </authorList>
    </citation>
    <scope>NUCLEOTIDE SEQUENCE</scope>
    <source>
        <strain evidence="7">NY0527</strain>
    </source>
</reference>
<dbReference type="EMBL" id="CP116394">
    <property type="protein sequence ID" value="WCE45400.1"/>
    <property type="molecule type" value="Genomic_DNA"/>
</dbReference>
<dbReference type="KEGG" id="wne:PIG85_06945"/>
<dbReference type="GO" id="GO:0030313">
    <property type="term" value="C:cell envelope"/>
    <property type="evidence" value="ECO:0007669"/>
    <property type="project" value="UniProtKB-SubCell"/>
</dbReference>
<dbReference type="PROSITE" id="PS01039">
    <property type="entry name" value="SBP_BACTERIAL_3"/>
    <property type="match status" value="1"/>
</dbReference>
<comment type="similarity">
    <text evidence="2 4">Belongs to the bacterial solute-binding protein 3 family.</text>
</comment>
<feature type="chain" id="PRO_5044322415" evidence="5">
    <location>
        <begin position="26"/>
        <end position="260"/>
    </location>
</feature>
<organism evidence="7 8">
    <name type="scientific">Winkia neuii subsp. anitrata</name>
    <dbReference type="NCBI Taxonomy" id="29318"/>
    <lineage>
        <taxon>Bacteria</taxon>
        <taxon>Bacillati</taxon>
        <taxon>Actinomycetota</taxon>
        <taxon>Actinomycetes</taxon>
        <taxon>Actinomycetales</taxon>
        <taxon>Actinomycetaceae</taxon>
        <taxon>Winkia</taxon>
    </lineage>
</organism>
<dbReference type="Gene3D" id="3.40.190.10">
    <property type="entry name" value="Periplasmic binding protein-like II"/>
    <property type="match status" value="2"/>
</dbReference>
<evidence type="ECO:0000313" key="8">
    <source>
        <dbReference type="Proteomes" id="UP001211044"/>
    </source>
</evidence>
<dbReference type="PANTHER" id="PTHR35936:SF34">
    <property type="entry name" value="ABC TRANSPORTER EXTRACELLULAR-BINDING PROTEIN YCKB-RELATED"/>
    <property type="match status" value="1"/>
</dbReference>
<dbReference type="PANTHER" id="PTHR35936">
    <property type="entry name" value="MEMBRANE-BOUND LYTIC MUREIN TRANSGLYCOSYLASE F"/>
    <property type="match status" value="1"/>
</dbReference>
<evidence type="ECO:0000313" key="7">
    <source>
        <dbReference type="EMBL" id="WCE45400.1"/>
    </source>
</evidence>
<feature type="signal peptide" evidence="5">
    <location>
        <begin position="1"/>
        <end position="25"/>
    </location>
</feature>
<proteinExistence type="inferred from homology"/>
<evidence type="ECO:0000256" key="4">
    <source>
        <dbReference type="RuleBase" id="RU003744"/>
    </source>
</evidence>
<comment type="subcellular location">
    <subcellularLocation>
        <location evidence="1">Cell envelope</location>
    </subcellularLocation>
</comment>
<sequence length="260" mass="28149">MKKTLRFIAASTIAALALVGCSSSASDSAKKIESEGKIRVGIEGTFVPYGYHDPSGKLVGFEVEIAKQIAKYMGVKPEFIETKWDSLIAGLDTNKYDIVINNINPTEERKQKYDFTKPYALSRPQILTKEDSDINSLADIKGKKCAQTPSSDYGQTAAKAGANVVPSQGFSESTQLIANGQADCTVNDVVTVAAFLKKNSQKGFRAVDVPDAEPVKIAIMLPKHQEELKKKLNASISKGQDNGAFSLIFIQQIGEDISPK</sequence>
<dbReference type="InterPro" id="IPR018313">
    <property type="entry name" value="SBP_3_CS"/>
</dbReference>
<gene>
    <name evidence="7" type="ORF">PIG85_06945</name>
</gene>